<dbReference type="GO" id="GO:0006396">
    <property type="term" value="P:RNA processing"/>
    <property type="evidence" value="ECO:0007669"/>
    <property type="project" value="InterPro"/>
</dbReference>
<comment type="similarity">
    <text evidence="1">Belongs to the class IV-like SAM-binding methyltransferase superfamily. RNA methyltransferase TrmH family.</text>
</comment>
<dbReference type="RefSeq" id="WP_111249830.1">
    <property type="nucleotide sequence ID" value="NZ_QKWH01000001.1"/>
</dbReference>
<feature type="region of interest" description="Disordered" evidence="4">
    <location>
        <begin position="1"/>
        <end position="28"/>
    </location>
</feature>
<dbReference type="InterPro" id="IPR029026">
    <property type="entry name" value="tRNA_m1G_MTases_N"/>
</dbReference>
<dbReference type="InterPro" id="IPR013123">
    <property type="entry name" value="SpoU_subst-bd"/>
</dbReference>
<evidence type="ECO:0000259" key="5">
    <source>
        <dbReference type="SMART" id="SM00967"/>
    </source>
</evidence>
<dbReference type="InterPro" id="IPR029028">
    <property type="entry name" value="Alpha/beta_knot_MTases"/>
</dbReference>
<dbReference type="GO" id="GO:0008173">
    <property type="term" value="F:RNA methyltransferase activity"/>
    <property type="evidence" value="ECO:0007669"/>
    <property type="project" value="InterPro"/>
</dbReference>
<dbReference type="InterPro" id="IPR001537">
    <property type="entry name" value="SpoU_MeTrfase"/>
</dbReference>
<reference evidence="6 7" key="1">
    <citation type="submission" date="2018-06" db="EMBL/GenBank/DDBJ databases">
        <title>Whole genome sequencing of a novel hydrocarbon degrading bacterial strain, PW21 isolated from oil contaminated produced water sample.</title>
        <authorList>
            <person name="Nagkirti P."/>
            <person name="Shaikh A."/>
            <person name="Gowdaman V."/>
            <person name="Engineer A.E."/>
            <person name="Dagar S."/>
            <person name="Dhakephalkar P.K."/>
        </authorList>
    </citation>
    <scope>NUCLEOTIDE SEQUENCE [LARGE SCALE GENOMIC DNA]</scope>
    <source>
        <strain evidence="6 7">PW21</strain>
    </source>
</reference>
<organism evidence="6 7">
    <name type="scientific">Xylanimonas oleitrophica</name>
    <dbReference type="NCBI Taxonomy" id="2607479"/>
    <lineage>
        <taxon>Bacteria</taxon>
        <taxon>Bacillati</taxon>
        <taxon>Actinomycetota</taxon>
        <taxon>Actinomycetes</taxon>
        <taxon>Micrococcales</taxon>
        <taxon>Promicromonosporaceae</taxon>
        <taxon>Xylanimonas</taxon>
    </lineage>
</organism>
<accession>A0A2W5X3E1</accession>
<dbReference type="Gene3D" id="3.30.1330.30">
    <property type="match status" value="1"/>
</dbReference>
<sequence length="309" mass="31737">MSTPDARTAPAAPTPPGTAPHDVTLANPRADRVKQVRALSGRPARLRHGQFLVEGPQGVREAVRFAPADVRDVYLTPAAATRYGEIVEAATSAGVRVHLGTREVLEAMSADAQGVLAVVRSTVLSLEEALGALEDPDGGRRRSLLVAVLATVRDPGNAGTVVRAADAAGADLVVLAGESVDVHNPKVVRSTAGSLFHLPVVSGVALEQVVEAVHARGLTVLAADGAGELDLDDLLDVAGPAGAEQRAAGVPDLAASTAWVFGNEAWGLPEADRALADAVVRVPIRGRAESLNLATAATVCLYASGRAQR</sequence>
<dbReference type="PANTHER" id="PTHR43191:SF2">
    <property type="entry name" value="RRNA METHYLTRANSFERASE 3, MITOCHONDRIAL"/>
    <property type="match status" value="1"/>
</dbReference>
<evidence type="ECO:0000256" key="3">
    <source>
        <dbReference type="ARBA" id="ARBA00022679"/>
    </source>
</evidence>
<dbReference type="Proteomes" id="UP000248783">
    <property type="component" value="Unassembled WGS sequence"/>
</dbReference>
<dbReference type="AlphaFoldDB" id="A0A2W5X3E1"/>
<evidence type="ECO:0000256" key="1">
    <source>
        <dbReference type="ARBA" id="ARBA00007228"/>
    </source>
</evidence>
<keyword evidence="7" id="KW-1185">Reference proteome</keyword>
<comment type="caution">
    <text evidence="6">The sequence shown here is derived from an EMBL/GenBank/DDBJ whole genome shotgun (WGS) entry which is preliminary data.</text>
</comment>
<name>A0A2W5X3E1_9MICO</name>
<dbReference type="SUPFAM" id="SSF55315">
    <property type="entry name" value="L30e-like"/>
    <property type="match status" value="1"/>
</dbReference>
<dbReference type="GO" id="GO:0032259">
    <property type="term" value="P:methylation"/>
    <property type="evidence" value="ECO:0007669"/>
    <property type="project" value="UniProtKB-KW"/>
</dbReference>
<keyword evidence="3 6" id="KW-0808">Transferase</keyword>
<feature type="domain" description="RNA 2-O ribose methyltransferase substrate binding" evidence="5">
    <location>
        <begin position="52"/>
        <end position="125"/>
    </location>
</feature>
<evidence type="ECO:0000256" key="4">
    <source>
        <dbReference type="SAM" id="MobiDB-lite"/>
    </source>
</evidence>
<keyword evidence="2 6" id="KW-0489">Methyltransferase</keyword>
<dbReference type="Pfam" id="PF00588">
    <property type="entry name" value="SpoU_methylase"/>
    <property type="match status" value="1"/>
</dbReference>
<dbReference type="InterPro" id="IPR029064">
    <property type="entry name" value="Ribosomal_eL30-like_sf"/>
</dbReference>
<evidence type="ECO:0000313" key="6">
    <source>
        <dbReference type="EMBL" id="PZR55466.1"/>
    </source>
</evidence>
<dbReference type="EMBL" id="QKWH01000001">
    <property type="protein sequence ID" value="PZR55466.1"/>
    <property type="molecule type" value="Genomic_DNA"/>
</dbReference>
<dbReference type="Pfam" id="PF22435">
    <property type="entry name" value="MRM3-like_sub_bind"/>
    <property type="match status" value="1"/>
</dbReference>
<dbReference type="Gene3D" id="3.40.1280.10">
    <property type="match status" value="1"/>
</dbReference>
<dbReference type="CDD" id="cd18095">
    <property type="entry name" value="SpoU-like_rRNA-MTase"/>
    <property type="match status" value="1"/>
</dbReference>
<dbReference type="GO" id="GO:0005737">
    <property type="term" value="C:cytoplasm"/>
    <property type="evidence" value="ECO:0007669"/>
    <property type="project" value="UniProtKB-ARBA"/>
</dbReference>
<dbReference type="SMART" id="SM00967">
    <property type="entry name" value="SpoU_sub_bind"/>
    <property type="match status" value="1"/>
</dbReference>
<evidence type="ECO:0000313" key="7">
    <source>
        <dbReference type="Proteomes" id="UP000248783"/>
    </source>
</evidence>
<dbReference type="InterPro" id="IPR051259">
    <property type="entry name" value="rRNA_Methyltransferase"/>
</dbReference>
<gene>
    <name evidence="6" type="ORF">DNL40_03755</name>
</gene>
<proteinExistence type="inferred from homology"/>
<dbReference type="InterPro" id="IPR053888">
    <property type="entry name" value="MRM3-like_sub_bind"/>
</dbReference>
<evidence type="ECO:0000256" key="2">
    <source>
        <dbReference type="ARBA" id="ARBA00022603"/>
    </source>
</evidence>
<dbReference type="GO" id="GO:0003723">
    <property type="term" value="F:RNA binding"/>
    <property type="evidence" value="ECO:0007669"/>
    <property type="project" value="InterPro"/>
</dbReference>
<protein>
    <submittedName>
        <fullName evidence="6">RNA methyltransferase</fullName>
    </submittedName>
</protein>
<dbReference type="PANTHER" id="PTHR43191">
    <property type="entry name" value="RRNA METHYLTRANSFERASE 3"/>
    <property type="match status" value="1"/>
</dbReference>
<feature type="compositionally biased region" description="Low complexity" evidence="4">
    <location>
        <begin position="1"/>
        <end position="11"/>
    </location>
</feature>
<dbReference type="SUPFAM" id="SSF75217">
    <property type="entry name" value="alpha/beta knot"/>
    <property type="match status" value="1"/>
</dbReference>